<dbReference type="Proteomes" id="UP001153069">
    <property type="component" value="Unassembled WGS sequence"/>
</dbReference>
<sequence length="177" mass="20179">MPSLVEEYDNFSSTEEGLQTDFGGGFYSTEQDQDDHLLNKHPLPSLTRLPDSHLGGFGQGQFAAITDNDPFELIEFEADKENLPPKAPARASHPSRPAQSGKRRSKTSSSRAQNQDEAEARPESQRNTFDSLANFKQQQRRERQSPAHQHRPSSEFQTPTMVKTRNEKEQDQRRLQR</sequence>
<dbReference type="EMBL" id="CAICTM010000577">
    <property type="protein sequence ID" value="CAB9513218.1"/>
    <property type="molecule type" value="Genomic_DNA"/>
</dbReference>
<organism evidence="2 3">
    <name type="scientific">Seminavis robusta</name>
    <dbReference type="NCBI Taxonomy" id="568900"/>
    <lineage>
        <taxon>Eukaryota</taxon>
        <taxon>Sar</taxon>
        <taxon>Stramenopiles</taxon>
        <taxon>Ochrophyta</taxon>
        <taxon>Bacillariophyta</taxon>
        <taxon>Bacillariophyceae</taxon>
        <taxon>Bacillariophycidae</taxon>
        <taxon>Naviculales</taxon>
        <taxon>Naviculaceae</taxon>
        <taxon>Seminavis</taxon>
    </lineage>
</organism>
<feature type="compositionally biased region" description="Polar residues" evidence="1">
    <location>
        <begin position="154"/>
        <end position="163"/>
    </location>
</feature>
<dbReference type="AlphaFoldDB" id="A0A9N8HFL5"/>
<evidence type="ECO:0000256" key="1">
    <source>
        <dbReference type="SAM" id="MobiDB-lite"/>
    </source>
</evidence>
<accession>A0A9N8HFL5</accession>
<name>A0A9N8HFL5_9STRA</name>
<keyword evidence="3" id="KW-1185">Reference proteome</keyword>
<protein>
    <submittedName>
        <fullName evidence="2">Uncharacterized protein</fullName>
    </submittedName>
</protein>
<feature type="region of interest" description="Disordered" evidence="1">
    <location>
        <begin position="1"/>
        <end position="177"/>
    </location>
</feature>
<gene>
    <name evidence="2" type="ORF">SEMRO_578_G169890.1</name>
</gene>
<feature type="compositionally biased region" description="Basic and acidic residues" evidence="1">
    <location>
        <begin position="164"/>
        <end position="177"/>
    </location>
</feature>
<proteinExistence type="predicted"/>
<comment type="caution">
    <text evidence="2">The sequence shown here is derived from an EMBL/GenBank/DDBJ whole genome shotgun (WGS) entry which is preliminary data.</text>
</comment>
<feature type="compositionally biased region" description="Polar residues" evidence="1">
    <location>
        <begin position="125"/>
        <end position="137"/>
    </location>
</feature>
<evidence type="ECO:0000313" key="2">
    <source>
        <dbReference type="EMBL" id="CAB9513218.1"/>
    </source>
</evidence>
<feature type="compositionally biased region" description="Low complexity" evidence="1">
    <location>
        <begin position="88"/>
        <end position="100"/>
    </location>
</feature>
<evidence type="ECO:0000313" key="3">
    <source>
        <dbReference type="Proteomes" id="UP001153069"/>
    </source>
</evidence>
<reference evidence="2" key="1">
    <citation type="submission" date="2020-06" db="EMBL/GenBank/DDBJ databases">
        <authorList>
            <consortium name="Plant Systems Biology data submission"/>
        </authorList>
    </citation>
    <scope>NUCLEOTIDE SEQUENCE</scope>
    <source>
        <strain evidence="2">D6</strain>
    </source>
</reference>